<evidence type="ECO:0000256" key="6">
    <source>
        <dbReference type="PIRSR" id="PIRSR006468-1"/>
    </source>
</evidence>
<evidence type="ECO:0008006" key="8">
    <source>
        <dbReference type="Google" id="ProtNLM"/>
    </source>
</evidence>
<dbReference type="Pfam" id="PF01063">
    <property type="entry name" value="Aminotran_4"/>
    <property type="match status" value="1"/>
</dbReference>
<keyword evidence="3" id="KW-0032">Aminotransferase</keyword>
<dbReference type="InterPro" id="IPR036038">
    <property type="entry name" value="Aminotransferase-like"/>
</dbReference>
<dbReference type="GO" id="GO:0004084">
    <property type="term" value="F:branched-chain-amino-acid transaminase activity"/>
    <property type="evidence" value="ECO:0007669"/>
    <property type="project" value="InterPro"/>
</dbReference>
<dbReference type="CDD" id="cd01557">
    <property type="entry name" value="BCAT_beta_family"/>
    <property type="match status" value="1"/>
</dbReference>
<feature type="modified residue" description="N6-(pyridoxal phosphate)lysine" evidence="6">
    <location>
        <position position="243"/>
    </location>
</feature>
<dbReference type="NCBIfam" id="TIGR01123">
    <property type="entry name" value="ilvE_II"/>
    <property type="match status" value="1"/>
</dbReference>
<keyword evidence="4" id="KW-0808">Transferase</keyword>
<evidence type="ECO:0000256" key="5">
    <source>
        <dbReference type="ARBA" id="ARBA00022898"/>
    </source>
</evidence>
<dbReference type="Gene3D" id="3.30.470.10">
    <property type="match status" value="1"/>
</dbReference>
<evidence type="ECO:0000313" key="7">
    <source>
        <dbReference type="EMBL" id="CAE0363157.1"/>
    </source>
</evidence>
<organism evidence="7">
    <name type="scientific">Aureoumbra lagunensis</name>
    <dbReference type="NCBI Taxonomy" id="44058"/>
    <lineage>
        <taxon>Eukaryota</taxon>
        <taxon>Sar</taxon>
        <taxon>Stramenopiles</taxon>
        <taxon>Ochrophyta</taxon>
        <taxon>Pelagophyceae</taxon>
        <taxon>Pelagomonadales</taxon>
        <taxon>Aureoumbra</taxon>
    </lineage>
</organism>
<proteinExistence type="inferred from homology"/>
<sequence length="401" mass="44313">MKRWLTIMCSKSSKSYYSCCSIIITAFFFSLSSALNSQFSSFKRINVQKLSISDVGTAPGLDWSNIGFEYRQTRSLVRYKYRDGIWDDGEDIDASEPYIPVHAGATGLHYGQSLFEGLKAQACADGQVRLFRPYDNAKRMRRGAERTLMIAPDEVLFVEACKRAVMNNLDFVPPYGSKGALYIRPLLFGSGPRIGLQPADAYDFLVIVTPVAEYYRSAGLKAVDALVIDDFDRAAPRGVGSVKLAGNYAPDLQPNFKAKEDGFQVGLYLDAVTHTYVEEFSTSNLFGIKGNTYLTPESSAILPSITNDSLMRLAESVLNLKVERRQIPFEELASFSEVAACGTAVVVTPVGTLTRRSTLGSGDSVFSYPKHPISTQLYDIVTQIQCGDRPDEFDWLVDVSS</sequence>
<dbReference type="Gene3D" id="3.20.10.10">
    <property type="entry name" value="D-amino Acid Aminotransferase, subunit A, domain 2"/>
    <property type="match status" value="1"/>
</dbReference>
<dbReference type="InterPro" id="IPR033939">
    <property type="entry name" value="BCAT_family"/>
</dbReference>
<dbReference type="PANTHER" id="PTHR42825">
    <property type="entry name" value="AMINO ACID AMINOTRANSFERASE"/>
    <property type="match status" value="1"/>
</dbReference>
<dbReference type="PANTHER" id="PTHR42825:SF2">
    <property type="entry name" value="BRANCHED-CHAIN-AMINO-ACID AMINOTRANSFERASE 3, CHLOROPLASTIC-RELATED"/>
    <property type="match status" value="1"/>
</dbReference>
<protein>
    <recommendedName>
        <fullName evidence="8">Branched-chain-amino-acid transaminase</fullName>
    </recommendedName>
</protein>
<evidence type="ECO:0000256" key="1">
    <source>
        <dbReference type="ARBA" id="ARBA00001933"/>
    </source>
</evidence>
<evidence type="ECO:0000256" key="2">
    <source>
        <dbReference type="ARBA" id="ARBA00009320"/>
    </source>
</evidence>
<comment type="cofactor">
    <cofactor evidence="1">
        <name>pyridoxal 5'-phosphate</name>
        <dbReference type="ChEBI" id="CHEBI:597326"/>
    </cofactor>
</comment>
<reference evidence="7" key="1">
    <citation type="submission" date="2021-01" db="EMBL/GenBank/DDBJ databases">
        <authorList>
            <person name="Corre E."/>
            <person name="Pelletier E."/>
            <person name="Niang G."/>
            <person name="Scheremetjew M."/>
            <person name="Finn R."/>
            <person name="Kale V."/>
            <person name="Holt S."/>
            <person name="Cochrane G."/>
            <person name="Meng A."/>
            <person name="Brown T."/>
            <person name="Cohen L."/>
        </authorList>
    </citation>
    <scope>NUCLEOTIDE SEQUENCE</scope>
    <source>
        <strain evidence="7">CCMP1510</strain>
    </source>
</reference>
<gene>
    <name evidence="7" type="ORF">ALAG00032_LOCUS3898</name>
</gene>
<dbReference type="EMBL" id="HBIJ01005510">
    <property type="protein sequence ID" value="CAE0363157.1"/>
    <property type="molecule type" value="Transcribed_RNA"/>
</dbReference>
<dbReference type="InterPro" id="IPR005786">
    <property type="entry name" value="B_amino_transII"/>
</dbReference>
<accession>A0A7S3NIU8</accession>
<dbReference type="InterPro" id="IPR001544">
    <property type="entry name" value="Aminotrans_IV"/>
</dbReference>
<keyword evidence="5" id="KW-0663">Pyridoxal phosphate</keyword>
<dbReference type="PIRSF" id="PIRSF006468">
    <property type="entry name" value="BCAT1"/>
    <property type="match status" value="1"/>
</dbReference>
<dbReference type="SUPFAM" id="SSF56752">
    <property type="entry name" value="D-aminoacid aminotransferase-like PLP-dependent enzymes"/>
    <property type="match status" value="1"/>
</dbReference>
<evidence type="ECO:0000256" key="4">
    <source>
        <dbReference type="ARBA" id="ARBA00022679"/>
    </source>
</evidence>
<dbReference type="NCBIfam" id="NF009897">
    <property type="entry name" value="PRK13357.1"/>
    <property type="match status" value="1"/>
</dbReference>
<name>A0A7S3NIU8_9STRA</name>
<dbReference type="InterPro" id="IPR043131">
    <property type="entry name" value="BCAT-like_N"/>
</dbReference>
<comment type="similarity">
    <text evidence="2">Belongs to the class-IV pyridoxal-phosphate-dependent aminotransferase family.</text>
</comment>
<dbReference type="AlphaFoldDB" id="A0A7S3NIU8"/>
<evidence type="ECO:0000256" key="3">
    <source>
        <dbReference type="ARBA" id="ARBA00022576"/>
    </source>
</evidence>
<dbReference type="GO" id="GO:0009081">
    <property type="term" value="P:branched-chain amino acid metabolic process"/>
    <property type="evidence" value="ECO:0007669"/>
    <property type="project" value="InterPro"/>
</dbReference>
<dbReference type="InterPro" id="IPR043132">
    <property type="entry name" value="BCAT-like_C"/>
</dbReference>